<protein>
    <submittedName>
        <fullName evidence="1">Uncharacterized protein</fullName>
    </submittedName>
</protein>
<sequence length="295" mass="32915">MLQTGDVQDRKLEQAMAASYMVCMPVGAFTAIAEKKKKSAPNVNVDGKMLLNDGAIRVGFEYHCVTGWNFKTVRRCACRSEHCSTMSYGSPIMEVHGDAEEVDIEDELKVASQFVPLAAPQPTETNQIWQDIPDGATRLHINEMCRGSDNLAEMVTIMPCDVTKRNRESGCLKKNVRQALGTTFGRAFVHKVPHAIGHTFTSLAGLLATTMPMILVSIGTRIRFFDCAQSHAHLPPWHALRRLEHDRRLCKRPRMQDPLASSARACATRHLIGSFTFGAKRMANETIITNKMRLF</sequence>
<gene>
    <name evidence="1" type="ORF">FVE85_2321</name>
</gene>
<proteinExistence type="predicted"/>
<evidence type="ECO:0000313" key="2">
    <source>
        <dbReference type="Proteomes" id="UP000324585"/>
    </source>
</evidence>
<comment type="caution">
    <text evidence="1">The sequence shown here is derived from an EMBL/GenBank/DDBJ whole genome shotgun (WGS) entry which is preliminary data.</text>
</comment>
<dbReference type="EMBL" id="VRMN01000003">
    <property type="protein sequence ID" value="KAA8496166.1"/>
    <property type="molecule type" value="Genomic_DNA"/>
</dbReference>
<dbReference type="AlphaFoldDB" id="A0A5J4YXT4"/>
<evidence type="ECO:0000313" key="1">
    <source>
        <dbReference type="EMBL" id="KAA8496166.1"/>
    </source>
</evidence>
<keyword evidence="2" id="KW-1185">Reference proteome</keyword>
<name>A0A5J4YXT4_PORPP</name>
<dbReference type="Proteomes" id="UP000324585">
    <property type="component" value="Unassembled WGS sequence"/>
</dbReference>
<reference evidence="2" key="1">
    <citation type="journal article" date="2019" name="Nat. Commun.">
        <title>Expansion of phycobilisome linker gene families in mesophilic red algae.</title>
        <authorList>
            <person name="Lee J."/>
            <person name="Kim D."/>
            <person name="Bhattacharya D."/>
            <person name="Yoon H.S."/>
        </authorList>
    </citation>
    <scope>NUCLEOTIDE SEQUENCE [LARGE SCALE GENOMIC DNA]</scope>
    <source>
        <strain evidence="2">CCMP 1328</strain>
    </source>
</reference>
<accession>A0A5J4YXT4</accession>
<organism evidence="1 2">
    <name type="scientific">Porphyridium purpureum</name>
    <name type="common">Red alga</name>
    <name type="synonym">Porphyridium cruentum</name>
    <dbReference type="NCBI Taxonomy" id="35688"/>
    <lineage>
        <taxon>Eukaryota</taxon>
        <taxon>Rhodophyta</taxon>
        <taxon>Bangiophyceae</taxon>
        <taxon>Porphyridiales</taxon>
        <taxon>Porphyridiaceae</taxon>
        <taxon>Porphyridium</taxon>
    </lineage>
</organism>